<dbReference type="STRING" id="284040.UK15_14880"/>
<dbReference type="AlphaFoldDB" id="A0A0M2GL29"/>
<protein>
    <recommendedName>
        <fullName evidence="1">Metallo-beta-lactamase domain-containing protein</fullName>
    </recommendedName>
</protein>
<dbReference type="PANTHER" id="PTHR30619">
    <property type="entry name" value="DNA INTERNALIZATION/COMPETENCE PROTEIN COMEC/REC2"/>
    <property type="match status" value="1"/>
</dbReference>
<dbReference type="InterPro" id="IPR052159">
    <property type="entry name" value="Competence_DNA_uptake"/>
</dbReference>
<evidence type="ECO:0000259" key="1">
    <source>
        <dbReference type="Pfam" id="PF00753"/>
    </source>
</evidence>
<dbReference type="PANTHER" id="PTHR30619:SF1">
    <property type="entry name" value="RECOMBINATION PROTEIN 2"/>
    <property type="match status" value="1"/>
</dbReference>
<keyword evidence="3" id="KW-1185">Reference proteome</keyword>
<evidence type="ECO:0000313" key="2">
    <source>
        <dbReference type="EMBL" id="KJK38755.1"/>
    </source>
</evidence>
<feature type="domain" description="Metallo-beta-lactamase" evidence="1">
    <location>
        <begin position="9"/>
        <end position="78"/>
    </location>
</feature>
<dbReference type="Gene3D" id="3.60.15.10">
    <property type="entry name" value="Ribonuclease Z/Hydroxyacylglutathione hydrolase-like"/>
    <property type="match status" value="1"/>
</dbReference>
<sequence>MLTFDFLDARHGDCFLVHWGSPDGRVMLVDGGPGGVYRATLRGRLRRLGGPDGGDPPHLDVVCLSHVDDDHAGGLVRLFRDMRQAQQDGDALPYAVDALWFNSVEELVDRRAPGLSASVRPLLERAATDAAVGASYHQGRDIRNAATALHLEGNTPFGGPLTEGAEAVLDGLDVTVVAPDEEALEELEERWRKAKQRGDPDVITAGYTDGSVPNLSSIVLLLRHAGRTALLTGDARGDRVLSGLRALGLLDDSEPLHVDLLKLPHHGSDRNVEAGFFEQVRADHYVISADGVRHHHPSEDTLRWLVESRAPDDAYVVHLTNPIPFAEEELARLREGRAFGIDVRAPAEQALLITIGEPP</sequence>
<accession>A0A0M2GL29</accession>
<comment type="caution">
    <text evidence="2">The sequence shown here is derived from an EMBL/GenBank/DDBJ whole genome shotgun (WGS) entry which is preliminary data.</text>
</comment>
<evidence type="ECO:0000313" key="3">
    <source>
        <dbReference type="Proteomes" id="UP000034786"/>
    </source>
</evidence>
<dbReference type="Pfam" id="PF00753">
    <property type="entry name" value="Lactamase_B"/>
    <property type="match status" value="1"/>
</dbReference>
<dbReference type="SUPFAM" id="SSF56281">
    <property type="entry name" value="Metallo-hydrolase/oxidoreductase"/>
    <property type="match status" value="1"/>
</dbReference>
<dbReference type="Proteomes" id="UP000034786">
    <property type="component" value="Unassembled WGS sequence"/>
</dbReference>
<reference evidence="3" key="1">
    <citation type="submission" date="2015-02" db="EMBL/GenBank/DDBJ databases">
        <authorList>
            <person name="Ju K.-S."/>
            <person name="Doroghazi J.R."/>
            <person name="Metcalf W."/>
        </authorList>
    </citation>
    <scope>NUCLEOTIDE SEQUENCE [LARGE SCALE GENOMIC DNA]</scope>
    <source>
        <strain evidence="3">NRRL B-16380</strain>
    </source>
</reference>
<organism evidence="2 3">
    <name type="scientific">Streptomyces variegatus</name>
    <dbReference type="NCBI Taxonomy" id="284040"/>
    <lineage>
        <taxon>Bacteria</taxon>
        <taxon>Bacillati</taxon>
        <taxon>Actinomycetota</taxon>
        <taxon>Actinomycetes</taxon>
        <taxon>Kitasatosporales</taxon>
        <taxon>Streptomycetaceae</taxon>
        <taxon>Streptomyces</taxon>
    </lineage>
</organism>
<gene>
    <name evidence="2" type="ORF">UK15_14880</name>
</gene>
<dbReference type="RefSeq" id="WP_031136266.1">
    <property type="nucleotide sequence ID" value="NZ_JYJH01000009.1"/>
</dbReference>
<dbReference type="InterPro" id="IPR036866">
    <property type="entry name" value="RibonucZ/Hydroxyglut_hydro"/>
</dbReference>
<name>A0A0M2GL29_9ACTN</name>
<dbReference type="EMBL" id="JYJH01000009">
    <property type="protein sequence ID" value="KJK38755.1"/>
    <property type="molecule type" value="Genomic_DNA"/>
</dbReference>
<dbReference type="PATRIC" id="fig|284040.3.peg.7928"/>
<proteinExistence type="predicted"/>
<dbReference type="InterPro" id="IPR001279">
    <property type="entry name" value="Metallo-B-lactamas"/>
</dbReference>